<protein>
    <submittedName>
        <fullName evidence="2">Uncharacterized protein</fullName>
    </submittedName>
</protein>
<keyword evidence="3" id="KW-1185">Reference proteome</keyword>
<sequence length="80" mass="8667">MEDAKGHEAEHPYYRYGGMWKNRHVDGPASAKKPKRVKDRQKCQEAQRPSEGGDRAGGQSEPVDEGQAKSDGGDGEAAAN</sequence>
<evidence type="ECO:0000256" key="1">
    <source>
        <dbReference type="SAM" id="MobiDB-lite"/>
    </source>
</evidence>
<organism evidence="2 3">
    <name type="scientific">Lithohypha guttulata</name>
    <dbReference type="NCBI Taxonomy" id="1690604"/>
    <lineage>
        <taxon>Eukaryota</taxon>
        <taxon>Fungi</taxon>
        <taxon>Dikarya</taxon>
        <taxon>Ascomycota</taxon>
        <taxon>Pezizomycotina</taxon>
        <taxon>Eurotiomycetes</taxon>
        <taxon>Chaetothyriomycetidae</taxon>
        <taxon>Chaetothyriales</taxon>
        <taxon>Trichomeriaceae</taxon>
        <taxon>Lithohypha</taxon>
    </lineage>
</organism>
<proteinExistence type="predicted"/>
<reference evidence="2 3" key="1">
    <citation type="submission" date="2023-08" db="EMBL/GenBank/DDBJ databases">
        <title>Black Yeasts Isolated from many extreme environments.</title>
        <authorList>
            <person name="Coleine C."/>
            <person name="Stajich J.E."/>
            <person name="Selbmann L."/>
        </authorList>
    </citation>
    <scope>NUCLEOTIDE SEQUENCE [LARGE SCALE GENOMIC DNA]</scope>
    <source>
        <strain evidence="2 3">CCFEE 5885</strain>
    </source>
</reference>
<comment type="caution">
    <text evidence="2">The sequence shown here is derived from an EMBL/GenBank/DDBJ whole genome shotgun (WGS) entry which is preliminary data.</text>
</comment>
<feature type="compositionally biased region" description="Basic and acidic residues" evidence="1">
    <location>
        <begin position="1"/>
        <end position="13"/>
    </location>
</feature>
<dbReference type="EMBL" id="JAVRRG010000029">
    <property type="protein sequence ID" value="KAK5095183.1"/>
    <property type="molecule type" value="Genomic_DNA"/>
</dbReference>
<accession>A0ABR0KFM2</accession>
<name>A0ABR0KFM2_9EURO</name>
<dbReference type="Proteomes" id="UP001345013">
    <property type="component" value="Unassembled WGS sequence"/>
</dbReference>
<evidence type="ECO:0000313" key="3">
    <source>
        <dbReference type="Proteomes" id="UP001345013"/>
    </source>
</evidence>
<feature type="region of interest" description="Disordered" evidence="1">
    <location>
        <begin position="1"/>
        <end position="80"/>
    </location>
</feature>
<evidence type="ECO:0000313" key="2">
    <source>
        <dbReference type="EMBL" id="KAK5095183.1"/>
    </source>
</evidence>
<gene>
    <name evidence="2" type="ORF">LTR24_003150</name>
</gene>